<dbReference type="Proteomes" id="UP000054217">
    <property type="component" value="Unassembled WGS sequence"/>
</dbReference>
<name>A0A0C3PEN4_PISTI</name>
<sequence length="82" mass="9477">MQNHTGRIVECGSLLPFDVYMYINIRVSDSLQLTRFQTIDEHEGMSVFIVLPWAGYRYLNTIEVRGKDGRMHVSFIAAVGRR</sequence>
<dbReference type="HOGENOM" id="CLU_2559213_0_0_1"/>
<reference evidence="1 2" key="1">
    <citation type="submission" date="2014-04" db="EMBL/GenBank/DDBJ databases">
        <authorList>
            <consortium name="DOE Joint Genome Institute"/>
            <person name="Kuo A."/>
            <person name="Kohler A."/>
            <person name="Costa M.D."/>
            <person name="Nagy L.G."/>
            <person name="Floudas D."/>
            <person name="Copeland A."/>
            <person name="Barry K.W."/>
            <person name="Cichocki N."/>
            <person name="Veneault-Fourrey C."/>
            <person name="LaButti K."/>
            <person name="Lindquist E.A."/>
            <person name="Lipzen A."/>
            <person name="Lundell T."/>
            <person name="Morin E."/>
            <person name="Murat C."/>
            <person name="Sun H."/>
            <person name="Tunlid A."/>
            <person name="Henrissat B."/>
            <person name="Grigoriev I.V."/>
            <person name="Hibbett D.S."/>
            <person name="Martin F."/>
            <person name="Nordberg H.P."/>
            <person name="Cantor M.N."/>
            <person name="Hua S.X."/>
        </authorList>
    </citation>
    <scope>NUCLEOTIDE SEQUENCE [LARGE SCALE GENOMIC DNA]</scope>
    <source>
        <strain evidence="1 2">Marx 270</strain>
    </source>
</reference>
<keyword evidence="2" id="KW-1185">Reference proteome</keyword>
<proteinExistence type="predicted"/>
<organism evidence="1 2">
    <name type="scientific">Pisolithus tinctorius Marx 270</name>
    <dbReference type="NCBI Taxonomy" id="870435"/>
    <lineage>
        <taxon>Eukaryota</taxon>
        <taxon>Fungi</taxon>
        <taxon>Dikarya</taxon>
        <taxon>Basidiomycota</taxon>
        <taxon>Agaricomycotina</taxon>
        <taxon>Agaricomycetes</taxon>
        <taxon>Agaricomycetidae</taxon>
        <taxon>Boletales</taxon>
        <taxon>Sclerodermatineae</taxon>
        <taxon>Pisolithaceae</taxon>
        <taxon>Pisolithus</taxon>
    </lineage>
</organism>
<dbReference type="EMBL" id="KN831963">
    <property type="protein sequence ID" value="KIO06314.1"/>
    <property type="molecule type" value="Genomic_DNA"/>
</dbReference>
<dbReference type="AlphaFoldDB" id="A0A0C3PEN4"/>
<evidence type="ECO:0000313" key="2">
    <source>
        <dbReference type="Proteomes" id="UP000054217"/>
    </source>
</evidence>
<accession>A0A0C3PEN4</accession>
<dbReference type="InParanoid" id="A0A0C3PEN4"/>
<evidence type="ECO:0000313" key="1">
    <source>
        <dbReference type="EMBL" id="KIO06314.1"/>
    </source>
</evidence>
<protein>
    <submittedName>
        <fullName evidence="1">Uncharacterized protein</fullName>
    </submittedName>
</protein>
<reference evidence="2" key="2">
    <citation type="submission" date="2015-01" db="EMBL/GenBank/DDBJ databases">
        <title>Evolutionary Origins and Diversification of the Mycorrhizal Mutualists.</title>
        <authorList>
            <consortium name="DOE Joint Genome Institute"/>
            <consortium name="Mycorrhizal Genomics Consortium"/>
            <person name="Kohler A."/>
            <person name="Kuo A."/>
            <person name="Nagy L.G."/>
            <person name="Floudas D."/>
            <person name="Copeland A."/>
            <person name="Barry K.W."/>
            <person name="Cichocki N."/>
            <person name="Veneault-Fourrey C."/>
            <person name="LaButti K."/>
            <person name="Lindquist E.A."/>
            <person name="Lipzen A."/>
            <person name="Lundell T."/>
            <person name="Morin E."/>
            <person name="Murat C."/>
            <person name="Riley R."/>
            <person name="Ohm R."/>
            <person name="Sun H."/>
            <person name="Tunlid A."/>
            <person name="Henrissat B."/>
            <person name="Grigoriev I.V."/>
            <person name="Hibbett D.S."/>
            <person name="Martin F."/>
        </authorList>
    </citation>
    <scope>NUCLEOTIDE SEQUENCE [LARGE SCALE GENOMIC DNA]</scope>
    <source>
        <strain evidence="2">Marx 270</strain>
    </source>
</reference>
<gene>
    <name evidence="1" type="ORF">M404DRAFT_998938</name>
</gene>